<dbReference type="STRING" id="763406.A0A1E3NGF6"/>
<dbReference type="RefSeq" id="XP_019016343.1">
    <property type="nucleotide sequence ID" value="XM_019164643.1"/>
</dbReference>
<dbReference type="InterPro" id="IPR032466">
    <property type="entry name" value="Metal_Hydrolase"/>
</dbReference>
<dbReference type="PANTHER" id="PTHR43135">
    <property type="entry name" value="ALPHA-D-RIBOSE 1-METHYLPHOSPHONATE 5-TRIPHOSPHATE DIPHOSPHATASE"/>
    <property type="match status" value="1"/>
</dbReference>
<evidence type="ECO:0000313" key="2">
    <source>
        <dbReference type="EMBL" id="ODQ45230.1"/>
    </source>
</evidence>
<protein>
    <recommendedName>
        <fullName evidence="1">Amidohydrolase-related domain-containing protein</fullName>
    </recommendedName>
</protein>
<dbReference type="Pfam" id="PF01979">
    <property type="entry name" value="Amidohydro_1"/>
    <property type="match status" value="1"/>
</dbReference>
<name>A0A1E3NGF6_9ASCO</name>
<dbReference type="Gene3D" id="2.30.40.10">
    <property type="entry name" value="Urease, subunit C, domain 1"/>
    <property type="match status" value="1"/>
</dbReference>
<dbReference type="InterPro" id="IPR006680">
    <property type="entry name" value="Amidohydro-rel"/>
</dbReference>
<dbReference type="InterPro" id="IPR011059">
    <property type="entry name" value="Metal-dep_hydrolase_composite"/>
</dbReference>
<dbReference type="InterPro" id="IPR051781">
    <property type="entry name" value="Metallo-dep_Hydrolase"/>
</dbReference>
<dbReference type="AlphaFoldDB" id="A0A1E3NGF6"/>
<dbReference type="GO" id="GO:0016810">
    <property type="term" value="F:hydrolase activity, acting on carbon-nitrogen (but not peptide) bonds"/>
    <property type="evidence" value="ECO:0007669"/>
    <property type="project" value="InterPro"/>
</dbReference>
<dbReference type="Proteomes" id="UP000094455">
    <property type="component" value="Unassembled WGS sequence"/>
</dbReference>
<dbReference type="PANTHER" id="PTHR43135:SF3">
    <property type="entry name" value="ALPHA-D-RIBOSE 1-METHYLPHOSPHONATE 5-TRIPHOSPHATE DIPHOSPHATASE"/>
    <property type="match status" value="1"/>
</dbReference>
<dbReference type="OrthoDB" id="5595695at2759"/>
<accession>A0A1E3NGF6</accession>
<dbReference type="CDD" id="cd01299">
    <property type="entry name" value="Met_dep_hydrolase_A"/>
    <property type="match status" value="1"/>
</dbReference>
<dbReference type="Gene3D" id="3.20.20.140">
    <property type="entry name" value="Metal-dependent hydrolases"/>
    <property type="match status" value="1"/>
</dbReference>
<sequence length="454" mass="49238">MMVPEIDVNEGMDKPFEQVSKPWRFPAPTSYALTNATVIDTLKGVSIKGYTVLTQNGFIENVVPNGGFDSTKYKVVDCTGKFLSPGLFDFHVHMIAVQGETGLRDTLRLPQNVMLMRVGAHSRAMIERGFTTIRDCGGMEHYIADAINDNIIIGPRAFFCGKAISQTGGHADLRDNNLPGQAFDSCECHLSNLGVVADGPDACIKAARENFRRGASFIKIMSGGGVASPADQIEHVQYSDAEIKAIVEVAENYNSFVTAHAYTPRSIKKCVANGVKGFEHGNLIDAECAQLLVKNDCYVCPTLVTYKALASDQFSAFLPPSSKAKNAIVLKKGMEALVITKKYGVKICFGSDLLGNLTAYQSNEFAIRAKVLNPVEILQSATITPASIMKAGDVIGQLAKGFYADILVLDSNPLEDITVLDKPEKHLLSVFKNGLVYHTKWAEIKSDVPSTIAC</sequence>
<dbReference type="GeneID" id="30181330"/>
<dbReference type="SUPFAM" id="SSF51556">
    <property type="entry name" value="Metallo-dependent hydrolases"/>
    <property type="match status" value="1"/>
</dbReference>
<proteinExistence type="predicted"/>
<feature type="domain" description="Amidohydrolase-related" evidence="1">
    <location>
        <begin position="82"/>
        <end position="434"/>
    </location>
</feature>
<evidence type="ECO:0000313" key="3">
    <source>
        <dbReference type="Proteomes" id="UP000094455"/>
    </source>
</evidence>
<organism evidence="2 3">
    <name type="scientific">Pichia membranifaciens NRRL Y-2026</name>
    <dbReference type="NCBI Taxonomy" id="763406"/>
    <lineage>
        <taxon>Eukaryota</taxon>
        <taxon>Fungi</taxon>
        <taxon>Dikarya</taxon>
        <taxon>Ascomycota</taxon>
        <taxon>Saccharomycotina</taxon>
        <taxon>Pichiomycetes</taxon>
        <taxon>Pichiales</taxon>
        <taxon>Pichiaceae</taxon>
        <taxon>Pichia</taxon>
    </lineage>
</organism>
<dbReference type="SUPFAM" id="SSF51338">
    <property type="entry name" value="Composite domain of metallo-dependent hydrolases"/>
    <property type="match status" value="1"/>
</dbReference>
<dbReference type="EMBL" id="KV454005">
    <property type="protein sequence ID" value="ODQ45230.1"/>
    <property type="molecule type" value="Genomic_DNA"/>
</dbReference>
<reference evidence="2 3" key="1">
    <citation type="journal article" date="2016" name="Proc. Natl. Acad. Sci. U.S.A.">
        <title>Comparative genomics of biotechnologically important yeasts.</title>
        <authorList>
            <person name="Riley R."/>
            <person name="Haridas S."/>
            <person name="Wolfe K.H."/>
            <person name="Lopes M.R."/>
            <person name="Hittinger C.T."/>
            <person name="Goeker M."/>
            <person name="Salamov A.A."/>
            <person name="Wisecaver J.H."/>
            <person name="Long T.M."/>
            <person name="Calvey C.H."/>
            <person name="Aerts A.L."/>
            <person name="Barry K.W."/>
            <person name="Choi C."/>
            <person name="Clum A."/>
            <person name="Coughlan A.Y."/>
            <person name="Deshpande S."/>
            <person name="Douglass A.P."/>
            <person name="Hanson S.J."/>
            <person name="Klenk H.-P."/>
            <person name="LaButti K.M."/>
            <person name="Lapidus A."/>
            <person name="Lindquist E.A."/>
            <person name="Lipzen A.M."/>
            <person name="Meier-Kolthoff J.P."/>
            <person name="Ohm R.A."/>
            <person name="Otillar R.P."/>
            <person name="Pangilinan J.L."/>
            <person name="Peng Y."/>
            <person name="Rokas A."/>
            <person name="Rosa C.A."/>
            <person name="Scheuner C."/>
            <person name="Sibirny A.A."/>
            <person name="Slot J.C."/>
            <person name="Stielow J.B."/>
            <person name="Sun H."/>
            <person name="Kurtzman C.P."/>
            <person name="Blackwell M."/>
            <person name="Grigoriev I.V."/>
            <person name="Jeffries T.W."/>
        </authorList>
    </citation>
    <scope>NUCLEOTIDE SEQUENCE [LARGE SCALE GENOMIC DNA]</scope>
    <source>
        <strain evidence="2 3">NRRL Y-2026</strain>
    </source>
</reference>
<dbReference type="InterPro" id="IPR057744">
    <property type="entry name" value="OTAase-like"/>
</dbReference>
<evidence type="ECO:0000259" key="1">
    <source>
        <dbReference type="Pfam" id="PF01979"/>
    </source>
</evidence>
<gene>
    <name evidence="2" type="ORF">PICMEDRAFT_74002</name>
</gene>
<keyword evidence="3" id="KW-1185">Reference proteome</keyword>